<dbReference type="eggNOG" id="ENOG502S7S0">
    <property type="taxonomic scope" value="Eukaryota"/>
</dbReference>
<organism evidence="8">
    <name type="scientific">Leptosphaeria maculans (strain JN3 / isolate v23.1.3 / race Av1-4-5-6-7-8)</name>
    <name type="common">Blackleg fungus</name>
    <name type="synonym">Phoma lingam</name>
    <dbReference type="NCBI Taxonomy" id="985895"/>
    <lineage>
        <taxon>Eukaryota</taxon>
        <taxon>Fungi</taxon>
        <taxon>Dikarya</taxon>
        <taxon>Ascomycota</taxon>
        <taxon>Pezizomycotina</taxon>
        <taxon>Dothideomycetes</taxon>
        <taxon>Pleosporomycetidae</taxon>
        <taxon>Pleosporales</taxon>
        <taxon>Pleosporineae</taxon>
        <taxon>Leptosphaeriaceae</taxon>
        <taxon>Plenodomus</taxon>
        <taxon>Plenodomus lingam/Leptosphaeria maculans species complex</taxon>
    </lineage>
</organism>
<feature type="region of interest" description="Disordered" evidence="5">
    <location>
        <begin position="312"/>
        <end position="387"/>
    </location>
</feature>
<dbReference type="GO" id="GO:0043007">
    <property type="term" value="P:maintenance of rDNA"/>
    <property type="evidence" value="ECO:0007669"/>
    <property type="project" value="TreeGrafter"/>
</dbReference>
<dbReference type="VEuPathDB" id="FungiDB:LEMA_P059130.1"/>
<feature type="compositionally biased region" description="Basic and acidic residues" evidence="5">
    <location>
        <begin position="426"/>
        <end position="437"/>
    </location>
</feature>
<dbReference type="RefSeq" id="XP_003834244.1">
    <property type="nucleotide sequence ID" value="XM_003834196.1"/>
</dbReference>
<feature type="compositionally biased region" description="Basic and acidic residues" evidence="5">
    <location>
        <begin position="453"/>
        <end position="465"/>
    </location>
</feature>
<feature type="transmembrane region" description="Helical" evidence="6">
    <location>
        <begin position="43"/>
        <end position="62"/>
    </location>
</feature>
<evidence type="ECO:0000256" key="6">
    <source>
        <dbReference type="SAM" id="Phobius"/>
    </source>
</evidence>
<keyword evidence="3 6" id="KW-1133">Transmembrane helix</keyword>
<gene>
    <name evidence="7" type="ORF">LEMA_P059130.1</name>
</gene>
<feature type="compositionally biased region" description="Polar residues" evidence="5">
    <location>
        <begin position="322"/>
        <end position="341"/>
    </location>
</feature>
<feature type="compositionally biased region" description="Pro residues" evidence="5">
    <location>
        <begin position="365"/>
        <end position="377"/>
    </location>
</feature>
<dbReference type="InterPro" id="IPR018819">
    <property type="entry name" value="Nur1/Mug154"/>
</dbReference>
<feature type="region of interest" description="Disordered" evidence="5">
    <location>
        <begin position="416"/>
        <end position="481"/>
    </location>
</feature>
<feature type="transmembrane region" description="Helical" evidence="6">
    <location>
        <begin position="177"/>
        <end position="195"/>
    </location>
</feature>
<dbReference type="GO" id="GO:0007096">
    <property type="term" value="P:regulation of exit from mitosis"/>
    <property type="evidence" value="ECO:0007669"/>
    <property type="project" value="TreeGrafter"/>
</dbReference>
<evidence type="ECO:0000256" key="1">
    <source>
        <dbReference type="ARBA" id="ARBA00004127"/>
    </source>
</evidence>
<feature type="transmembrane region" description="Helical" evidence="6">
    <location>
        <begin position="207"/>
        <end position="227"/>
    </location>
</feature>
<dbReference type="GeneID" id="13284075"/>
<protein>
    <submittedName>
        <fullName evidence="7">Uncharacterized protein</fullName>
    </submittedName>
</protein>
<proteinExistence type="predicted"/>
<dbReference type="HOGENOM" id="CLU_044030_1_0_1"/>
<dbReference type="STRING" id="985895.E4ZHP6"/>
<evidence type="ECO:0000256" key="5">
    <source>
        <dbReference type="SAM" id="MobiDB-lite"/>
    </source>
</evidence>
<dbReference type="PANTHER" id="PTHR28293">
    <property type="entry name" value="NUCLEAR RIM PROTEIN 1"/>
    <property type="match status" value="1"/>
</dbReference>
<evidence type="ECO:0000256" key="2">
    <source>
        <dbReference type="ARBA" id="ARBA00022692"/>
    </source>
</evidence>
<dbReference type="PANTHER" id="PTHR28293:SF1">
    <property type="entry name" value="NUCLEAR RIM PROTEIN 1"/>
    <property type="match status" value="1"/>
</dbReference>
<dbReference type="AlphaFoldDB" id="E4ZHP6"/>
<evidence type="ECO:0000256" key="4">
    <source>
        <dbReference type="ARBA" id="ARBA00023136"/>
    </source>
</evidence>
<keyword evidence="4 6" id="KW-0472">Membrane</keyword>
<dbReference type="Proteomes" id="UP000002668">
    <property type="component" value="Genome"/>
</dbReference>
<reference evidence="8" key="1">
    <citation type="journal article" date="2011" name="Nat. Commun.">
        <title>Effector diversification within compartments of the Leptosphaeria maculans genome affected by Repeat-Induced Point mutations.</title>
        <authorList>
            <person name="Rouxel T."/>
            <person name="Grandaubert J."/>
            <person name="Hane J.K."/>
            <person name="Hoede C."/>
            <person name="van de Wouw A.P."/>
            <person name="Couloux A."/>
            <person name="Dominguez V."/>
            <person name="Anthouard V."/>
            <person name="Bally P."/>
            <person name="Bourras S."/>
            <person name="Cozijnsen A.J."/>
            <person name="Ciuffetti L.M."/>
            <person name="Degrave A."/>
            <person name="Dilmaghani A."/>
            <person name="Duret L."/>
            <person name="Fudal I."/>
            <person name="Goodwin S.B."/>
            <person name="Gout L."/>
            <person name="Glaser N."/>
            <person name="Linglin J."/>
            <person name="Kema G.H.J."/>
            <person name="Lapalu N."/>
            <person name="Lawrence C.B."/>
            <person name="May K."/>
            <person name="Meyer M."/>
            <person name="Ollivier B."/>
            <person name="Poulain J."/>
            <person name="Schoch C.L."/>
            <person name="Simon A."/>
            <person name="Spatafora J.W."/>
            <person name="Stachowiak A."/>
            <person name="Turgeon B.G."/>
            <person name="Tyler B.M."/>
            <person name="Vincent D."/>
            <person name="Weissenbach J."/>
            <person name="Amselem J."/>
            <person name="Quesneville H."/>
            <person name="Oliver R.P."/>
            <person name="Wincker P."/>
            <person name="Balesdent M.-H."/>
            <person name="Howlett B.J."/>
        </authorList>
    </citation>
    <scope>NUCLEOTIDE SEQUENCE [LARGE SCALE GENOMIC DNA]</scope>
    <source>
        <strain evidence="8">JN3 / isolate v23.1.3 / race Av1-4-5-6-7-8</strain>
    </source>
</reference>
<dbReference type="GO" id="GO:0012505">
    <property type="term" value="C:endomembrane system"/>
    <property type="evidence" value="ECO:0007669"/>
    <property type="project" value="UniProtKB-SubCell"/>
</dbReference>
<dbReference type="InParanoid" id="E4ZHP6"/>
<dbReference type="Pfam" id="PF10332">
    <property type="entry name" value="DUF2418"/>
    <property type="match status" value="1"/>
</dbReference>
<comment type="subcellular location">
    <subcellularLocation>
        <location evidence="1">Endomembrane system</location>
        <topology evidence="1">Multi-pass membrane protein</topology>
    </subcellularLocation>
</comment>
<keyword evidence="2 6" id="KW-0812">Transmembrane</keyword>
<evidence type="ECO:0000256" key="3">
    <source>
        <dbReference type="ARBA" id="ARBA00022989"/>
    </source>
</evidence>
<feature type="transmembrane region" description="Helical" evidence="6">
    <location>
        <begin position="82"/>
        <end position="106"/>
    </location>
</feature>
<name>E4ZHP6_LEPMJ</name>
<accession>E4ZHP6</accession>
<evidence type="ECO:0000313" key="7">
    <source>
        <dbReference type="EMBL" id="CBX90879.1"/>
    </source>
</evidence>
<keyword evidence="8" id="KW-1185">Reference proteome</keyword>
<evidence type="ECO:0000313" key="8">
    <source>
        <dbReference type="Proteomes" id="UP000002668"/>
    </source>
</evidence>
<sequence length="481" mass="53336">MPRLVRRTPVLERIKAYLDPSDWLIWIAEELNSSDWEDCASTYSLYLGFSANFLFILAQANSGASSTSEDDGVFNTVQGPGWLKWFANLVVLVLMGTSFGNAWLVWGKRRHYRLFEQSVEKAPRTPSAKRVRVDSSPASASPMAFVRNLVTNSAASRAHPDEHRDVWEIAVWDPNPLCLQLFCLFSPLHVLLYYFNLPVPQLDPRPSVKLTTTIVIGLVLSLQMWWLRRSFIQQTKDNAIISREVLHEYDSKFVHPSLQKPCRDVAIQTISKRPYKDSSVGVRGTSDGLASEITTYTPKTVINRTFRTNPNANYVNQYDPDNASTTSIARSTQNTPRASYHSTTASAAASSSAVPDFSPIRQSQPPNPFHQAPPMPRTAPNNDGGYLGVKMHAASPLRKSASANFFRDAEGSRIASRGRESLGGAGERRVREREGSPLKRASTPVGDGLGQGEGRRLFGKGDRSGGYEGLGVGRRESSRFD</sequence>
<dbReference type="OrthoDB" id="3363151at2759"/>
<dbReference type="OMA" id="WEVAVWD"/>
<feature type="compositionally biased region" description="Low complexity" evidence="5">
    <location>
        <begin position="342"/>
        <end position="353"/>
    </location>
</feature>
<dbReference type="EMBL" id="FP929065">
    <property type="protein sequence ID" value="CBX90879.1"/>
    <property type="molecule type" value="Genomic_DNA"/>
</dbReference>